<dbReference type="InterPro" id="IPR051610">
    <property type="entry name" value="GPI/OXD"/>
</dbReference>
<gene>
    <name evidence="3" type="ORF">KGD83_20285</name>
</gene>
<dbReference type="InterPro" id="IPR013096">
    <property type="entry name" value="Cupin_2"/>
</dbReference>
<feature type="domain" description="Cupin type-2" evidence="2">
    <location>
        <begin position="38"/>
        <end position="105"/>
    </location>
</feature>
<reference evidence="4" key="1">
    <citation type="submission" date="2021-05" db="EMBL/GenBank/DDBJ databases">
        <title>Direct Submission.</title>
        <authorList>
            <person name="Li K."/>
            <person name="Gao J."/>
        </authorList>
    </citation>
    <scope>NUCLEOTIDE SEQUENCE [LARGE SCALE GENOMIC DNA]</scope>
    <source>
        <strain evidence="4">HDS12</strain>
    </source>
</reference>
<name>A0ABX8BZU5_9ACTN</name>
<dbReference type="Proteomes" id="UP000678016">
    <property type="component" value="Chromosome"/>
</dbReference>
<accession>A0ABX8BZU5</accession>
<keyword evidence="4" id="KW-1185">Reference proteome</keyword>
<dbReference type="InterPro" id="IPR014710">
    <property type="entry name" value="RmlC-like_jellyroll"/>
</dbReference>
<dbReference type="Pfam" id="PF07883">
    <property type="entry name" value="Cupin_2"/>
    <property type="match status" value="1"/>
</dbReference>
<protein>
    <submittedName>
        <fullName evidence="3">Cupin domain-containing protein</fullName>
    </submittedName>
</protein>
<dbReference type="RefSeq" id="WP_212640685.1">
    <property type="nucleotide sequence ID" value="NZ_CP074132.1"/>
</dbReference>
<evidence type="ECO:0000259" key="2">
    <source>
        <dbReference type="Pfam" id="PF07883"/>
    </source>
</evidence>
<dbReference type="SUPFAM" id="SSF51182">
    <property type="entry name" value="RmlC-like cupins"/>
    <property type="match status" value="1"/>
</dbReference>
<dbReference type="PANTHER" id="PTHR35848">
    <property type="entry name" value="OXALATE-BINDING PROTEIN"/>
    <property type="match status" value="1"/>
</dbReference>
<sequence length="117" mass="12818">MESTTHDRVVPADELRMGDSRTLRFEGRPHGSGISFFLVDNAPGQGPGLHRHPYTETWTVLEGEATFAVGDRRLAAGAGDTLVVQPGVWHGFTNTGTGRLRVMCVHASDTMVQEWKD</sequence>
<dbReference type="PANTHER" id="PTHR35848:SF6">
    <property type="entry name" value="CUPIN TYPE-2 DOMAIN-CONTAINING PROTEIN"/>
    <property type="match status" value="1"/>
</dbReference>
<organism evidence="3 4">
    <name type="scientific">Nocardiopsis akebiae</name>
    <dbReference type="NCBI Taxonomy" id="2831968"/>
    <lineage>
        <taxon>Bacteria</taxon>
        <taxon>Bacillati</taxon>
        <taxon>Actinomycetota</taxon>
        <taxon>Actinomycetes</taxon>
        <taxon>Streptosporangiales</taxon>
        <taxon>Nocardiopsidaceae</taxon>
        <taxon>Nocardiopsis</taxon>
    </lineage>
</organism>
<keyword evidence="1" id="KW-0479">Metal-binding</keyword>
<proteinExistence type="predicted"/>
<evidence type="ECO:0000313" key="4">
    <source>
        <dbReference type="Proteomes" id="UP000678016"/>
    </source>
</evidence>
<dbReference type="EMBL" id="CP074132">
    <property type="protein sequence ID" value="QUX27626.1"/>
    <property type="molecule type" value="Genomic_DNA"/>
</dbReference>
<dbReference type="Gene3D" id="2.60.120.10">
    <property type="entry name" value="Jelly Rolls"/>
    <property type="match status" value="1"/>
</dbReference>
<dbReference type="InterPro" id="IPR011051">
    <property type="entry name" value="RmlC_Cupin_sf"/>
</dbReference>
<evidence type="ECO:0000256" key="1">
    <source>
        <dbReference type="ARBA" id="ARBA00022723"/>
    </source>
</evidence>
<evidence type="ECO:0000313" key="3">
    <source>
        <dbReference type="EMBL" id="QUX27626.1"/>
    </source>
</evidence>